<dbReference type="Proteomes" id="UP000800041">
    <property type="component" value="Unassembled WGS sequence"/>
</dbReference>
<dbReference type="EMBL" id="ML977181">
    <property type="protein sequence ID" value="KAF1982732.1"/>
    <property type="molecule type" value="Genomic_DNA"/>
</dbReference>
<evidence type="ECO:0000313" key="3">
    <source>
        <dbReference type="Proteomes" id="UP000800041"/>
    </source>
</evidence>
<accession>A0A6G1GPH5</accession>
<feature type="compositionally biased region" description="Basic residues" evidence="1">
    <location>
        <begin position="1"/>
        <end position="25"/>
    </location>
</feature>
<feature type="compositionally biased region" description="Polar residues" evidence="1">
    <location>
        <begin position="36"/>
        <end position="47"/>
    </location>
</feature>
<feature type="region of interest" description="Disordered" evidence="1">
    <location>
        <begin position="1"/>
        <end position="106"/>
    </location>
</feature>
<evidence type="ECO:0000313" key="2">
    <source>
        <dbReference type="EMBL" id="KAF1982732.1"/>
    </source>
</evidence>
<dbReference type="AlphaFoldDB" id="A0A6G1GPH5"/>
<reference evidence="2" key="1">
    <citation type="journal article" date="2020" name="Stud. Mycol.">
        <title>101 Dothideomycetes genomes: a test case for predicting lifestyles and emergence of pathogens.</title>
        <authorList>
            <person name="Haridas S."/>
            <person name="Albert R."/>
            <person name="Binder M."/>
            <person name="Bloem J."/>
            <person name="Labutti K."/>
            <person name="Salamov A."/>
            <person name="Andreopoulos B."/>
            <person name="Baker S."/>
            <person name="Barry K."/>
            <person name="Bills G."/>
            <person name="Bluhm B."/>
            <person name="Cannon C."/>
            <person name="Castanera R."/>
            <person name="Culley D."/>
            <person name="Daum C."/>
            <person name="Ezra D."/>
            <person name="Gonzalez J."/>
            <person name="Henrissat B."/>
            <person name="Kuo A."/>
            <person name="Liang C."/>
            <person name="Lipzen A."/>
            <person name="Lutzoni F."/>
            <person name="Magnuson J."/>
            <person name="Mondo S."/>
            <person name="Nolan M."/>
            <person name="Ohm R."/>
            <person name="Pangilinan J."/>
            <person name="Park H.-J."/>
            <person name="Ramirez L."/>
            <person name="Alfaro M."/>
            <person name="Sun H."/>
            <person name="Tritt A."/>
            <person name="Yoshinaga Y."/>
            <person name="Zwiers L.-H."/>
            <person name="Turgeon B."/>
            <person name="Goodwin S."/>
            <person name="Spatafora J."/>
            <person name="Crous P."/>
            <person name="Grigoriev I."/>
        </authorList>
    </citation>
    <scope>NUCLEOTIDE SEQUENCE</scope>
    <source>
        <strain evidence="2">CBS 113979</strain>
    </source>
</reference>
<organism evidence="2 3">
    <name type="scientific">Aulographum hederae CBS 113979</name>
    <dbReference type="NCBI Taxonomy" id="1176131"/>
    <lineage>
        <taxon>Eukaryota</taxon>
        <taxon>Fungi</taxon>
        <taxon>Dikarya</taxon>
        <taxon>Ascomycota</taxon>
        <taxon>Pezizomycotina</taxon>
        <taxon>Dothideomycetes</taxon>
        <taxon>Pleosporomycetidae</taxon>
        <taxon>Aulographales</taxon>
        <taxon>Aulographaceae</taxon>
    </lineage>
</organism>
<name>A0A6G1GPH5_9PEZI</name>
<protein>
    <submittedName>
        <fullName evidence="2">Uncharacterized protein</fullName>
    </submittedName>
</protein>
<evidence type="ECO:0000256" key="1">
    <source>
        <dbReference type="SAM" id="MobiDB-lite"/>
    </source>
</evidence>
<gene>
    <name evidence="2" type="ORF">K402DRAFT_437524</name>
</gene>
<sequence>MKQKPAAKHQHTHKHRPTKPHHLRFHPFPSLPFALSPTTPRNPTSLPHVQHSKNGQRRSRLKFLPKPHNLHLPTNNLPDPPNHHRPLRKRPNAPAHRRPADPNGRRALAGRNLRAVQLAGRQRRLGHGAVLFRGRGVCAGVCACGDFEAVWGGVWWVFWGGGVWG</sequence>
<feature type="compositionally biased region" description="Basic residues" evidence="1">
    <location>
        <begin position="50"/>
        <end position="69"/>
    </location>
</feature>
<feature type="compositionally biased region" description="Basic residues" evidence="1">
    <location>
        <begin position="83"/>
        <end position="97"/>
    </location>
</feature>
<proteinExistence type="predicted"/>
<keyword evidence="3" id="KW-1185">Reference proteome</keyword>